<accession>A0A381T378</accession>
<sequence length="24" mass="2824">MRVRLIIKLLIAASWMLAIAYYVD</sequence>
<keyword evidence="1" id="KW-0472">Membrane</keyword>
<feature type="transmembrane region" description="Helical" evidence="1">
    <location>
        <begin position="5"/>
        <end position="23"/>
    </location>
</feature>
<name>A0A381T378_9ZZZZ</name>
<dbReference type="EMBL" id="UINC01003902">
    <property type="protein sequence ID" value="SVA10189.1"/>
    <property type="molecule type" value="Genomic_DNA"/>
</dbReference>
<organism evidence="2">
    <name type="scientific">marine metagenome</name>
    <dbReference type="NCBI Taxonomy" id="408172"/>
    <lineage>
        <taxon>unclassified sequences</taxon>
        <taxon>metagenomes</taxon>
        <taxon>ecological metagenomes</taxon>
    </lineage>
</organism>
<evidence type="ECO:0000256" key="1">
    <source>
        <dbReference type="SAM" id="Phobius"/>
    </source>
</evidence>
<evidence type="ECO:0000313" key="2">
    <source>
        <dbReference type="EMBL" id="SVA10189.1"/>
    </source>
</evidence>
<keyword evidence="1" id="KW-1133">Transmembrane helix</keyword>
<keyword evidence="1" id="KW-0812">Transmembrane</keyword>
<dbReference type="AlphaFoldDB" id="A0A381T378"/>
<proteinExistence type="predicted"/>
<protein>
    <submittedName>
        <fullName evidence="2">Uncharacterized protein</fullName>
    </submittedName>
</protein>
<reference evidence="2" key="1">
    <citation type="submission" date="2018-05" db="EMBL/GenBank/DDBJ databases">
        <authorList>
            <person name="Lanie J.A."/>
            <person name="Ng W.-L."/>
            <person name="Kazmierczak K.M."/>
            <person name="Andrzejewski T.M."/>
            <person name="Davidsen T.M."/>
            <person name="Wayne K.J."/>
            <person name="Tettelin H."/>
            <person name="Glass J.I."/>
            <person name="Rusch D."/>
            <person name="Podicherti R."/>
            <person name="Tsui H.-C.T."/>
            <person name="Winkler M.E."/>
        </authorList>
    </citation>
    <scope>NUCLEOTIDE SEQUENCE</scope>
</reference>
<gene>
    <name evidence="2" type="ORF">METZ01_LOCUS63043</name>
</gene>